<dbReference type="Proteomes" id="UP000830671">
    <property type="component" value="Chromosome 4"/>
</dbReference>
<dbReference type="EMBL" id="CP019476">
    <property type="protein sequence ID" value="UQC83610.1"/>
    <property type="molecule type" value="Genomic_DNA"/>
</dbReference>
<keyword evidence="3" id="KW-1185">Reference proteome</keyword>
<evidence type="ECO:0000256" key="1">
    <source>
        <dbReference type="SAM" id="MobiDB-lite"/>
    </source>
</evidence>
<feature type="region of interest" description="Disordered" evidence="1">
    <location>
        <begin position="324"/>
        <end position="345"/>
    </location>
</feature>
<protein>
    <submittedName>
        <fullName evidence="2">Uncharacterized protein</fullName>
    </submittedName>
</protein>
<feature type="compositionally biased region" description="Polar residues" evidence="1">
    <location>
        <begin position="336"/>
        <end position="345"/>
    </location>
</feature>
<name>A0A9Q8SUB1_9PEZI</name>
<dbReference type="KEGG" id="clup:CLUP02_09104"/>
<proteinExistence type="predicted"/>
<evidence type="ECO:0000313" key="2">
    <source>
        <dbReference type="EMBL" id="UQC83610.1"/>
    </source>
</evidence>
<dbReference type="GeneID" id="73343095"/>
<evidence type="ECO:0000313" key="3">
    <source>
        <dbReference type="Proteomes" id="UP000830671"/>
    </source>
</evidence>
<dbReference type="RefSeq" id="XP_049145229.1">
    <property type="nucleotide sequence ID" value="XM_049288085.1"/>
</dbReference>
<reference evidence="2" key="1">
    <citation type="journal article" date="2021" name="Mol. Plant Microbe Interact.">
        <title>Complete Genome Sequence of the Plant-Pathogenic Fungus Colletotrichum lupini.</title>
        <authorList>
            <person name="Baroncelli R."/>
            <person name="Pensec F."/>
            <person name="Da Lio D."/>
            <person name="Boufleur T."/>
            <person name="Vicente I."/>
            <person name="Sarrocco S."/>
            <person name="Picot A."/>
            <person name="Baraldi E."/>
            <person name="Sukno S."/>
            <person name="Thon M."/>
            <person name="Le Floch G."/>
        </authorList>
    </citation>
    <scope>NUCLEOTIDE SEQUENCE</scope>
    <source>
        <strain evidence="2">IMI 504893</strain>
    </source>
</reference>
<organism evidence="2 3">
    <name type="scientific">Colletotrichum lupini</name>
    <dbReference type="NCBI Taxonomy" id="145971"/>
    <lineage>
        <taxon>Eukaryota</taxon>
        <taxon>Fungi</taxon>
        <taxon>Dikarya</taxon>
        <taxon>Ascomycota</taxon>
        <taxon>Pezizomycotina</taxon>
        <taxon>Sordariomycetes</taxon>
        <taxon>Hypocreomycetidae</taxon>
        <taxon>Glomerellales</taxon>
        <taxon>Glomerellaceae</taxon>
        <taxon>Colletotrichum</taxon>
        <taxon>Colletotrichum acutatum species complex</taxon>
    </lineage>
</organism>
<feature type="compositionally biased region" description="Low complexity" evidence="1">
    <location>
        <begin position="42"/>
        <end position="54"/>
    </location>
</feature>
<gene>
    <name evidence="2" type="ORF">CLUP02_09104</name>
</gene>
<feature type="region of interest" description="Disordered" evidence="1">
    <location>
        <begin position="35"/>
        <end position="57"/>
    </location>
</feature>
<accession>A0A9Q8SUB1</accession>
<sequence length="345" mass="38900">MAQSLHKPLRWNLTIPVINSPESCYQHVSRVCNPTRSRSRSDFSPSPDSHPFSSIREQVPLRDIAGRNFELQSRENFSDDAPMRESTTLYRSELENLHFDPALVVRNSKPSRKAEKSLTPLRPPLQHVSNHILISPTRTQSFGTTEHSNIPGLGDRPLSIVQLLRPLSDCQVEKIKKSPSCMGNLFSRVTTYHAKDILPSLTLDFARPFASRPDHLSSSGGMTSSIQIAETPAAVKAFFPPAIRSIEPYISRFVTLWLLLLWNAACLLPVANGSTKTNGPHIKIVTKQIESGERGFRHPRLWLSTSSKVISTKRQIEIAYEAEDEQHRDEDYQAHQLVSQQKEPL</sequence>
<dbReference type="AlphaFoldDB" id="A0A9Q8SUB1"/>